<evidence type="ECO:0000313" key="8">
    <source>
        <dbReference type="EMBL" id="QAT62310.1"/>
    </source>
</evidence>
<accession>A0A410QE96</accession>
<evidence type="ECO:0000259" key="6">
    <source>
        <dbReference type="PROSITE" id="PS50110"/>
    </source>
</evidence>
<sequence length="232" mass="26938">MNNLINILLVEDDDSLNRGISFKLKKEKFNVFSAKSIEEGKKIFNENSIDLILLDIGLPDGDGFQFCKDVKKIRDVLIIFLTACVQEVDIVKGYDLGADDYVTKPFSLMVLISKINAVLRRREKRGAEKIRCKDIIYYPGNMKIFVDGEEVFLTKTELKLFKCFIDHPHQVIIKEQFFNEIWDGDGNFLNESTLPTNIRRLREKIEQNPSEPQYIKTVRGLGYIWAEECFKE</sequence>
<keyword evidence="3" id="KW-0804">Transcription</keyword>
<dbReference type="Gene3D" id="1.10.10.10">
    <property type="entry name" value="Winged helix-like DNA-binding domain superfamily/Winged helix DNA-binding domain"/>
    <property type="match status" value="1"/>
</dbReference>
<dbReference type="EMBL" id="CP035282">
    <property type="protein sequence ID" value="QAT62310.1"/>
    <property type="molecule type" value="Genomic_DNA"/>
</dbReference>
<evidence type="ECO:0000256" key="3">
    <source>
        <dbReference type="ARBA" id="ARBA00023163"/>
    </source>
</evidence>
<dbReference type="PROSITE" id="PS50110">
    <property type="entry name" value="RESPONSE_REGULATORY"/>
    <property type="match status" value="1"/>
</dbReference>
<dbReference type="InterPro" id="IPR011006">
    <property type="entry name" value="CheY-like_superfamily"/>
</dbReference>
<dbReference type="GO" id="GO:0006355">
    <property type="term" value="P:regulation of DNA-templated transcription"/>
    <property type="evidence" value="ECO:0007669"/>
    <property type="project" value="InterPro"/>
</dbReference>
<dbReference type="GO" id="GO:0032993">
    <property type="term" value="C:protein-DNA complex"/>
    <property type="evidence" value="ECO:0007669"/>
    <property type="project" value="TreeGrafter"/>
</dbReference>
<dbReference type="CDD" id="cd17574">
    <property type="entry name" value="REC_OmpR"/>
    <property type="match status" value="1"/>
</dbReference>
<name>A0A410QE96_9FIRM</name>
<dbReference type="GO" id="GO:0005829">
    <property type="term" value="C:cytosol"/>
    <property type="evidence" value="ECO:0007669"/>
    <property type="project" value="TreeGrafter"/>
</dbReference>
<dbReference type="Gene3D" id="3.40.50.2300">
    <property type="match status" value="1"/>
</dbReference>
<dbReference type="KEGG" id="spoa:EQM13_12445"/>
<keyword evidence="1" id="KW-0805">Transcription regulation</keyword>
<dbReference type="PROSITE" id="PS51755">
    <property type="entry name" value="OMPR_PHOB"/>
    <property type="match status" value="1"/>
</dbReference>
<dbReference type="GO" id="GO:0000976">
    <property type="term" value="F:transcription cis-regulatory region binding"/>
    <property type="evidence" value="ECO:0007669"/>
    <property type="project" value="TreeGrafter"/>
</dbReference>
<dbReference type="SMART" id="SM00448">
    <property type="entry name" value="REC"/>
    <property type="match status" value="1"/>
</dbReference>
<keyword evidence="4" id="KW-0597">Phosphoprotein</keyword>
<evidence type="ECO:0000313" key="9">
    <source>
        <dbReference type="Proteomes" id="UP000287969"/>
    </source>
</evidence>
<protein>
    <submittedName>
        <fullName evidence="8">Response regulator transcription factor</fullName>
    </submittedName>
</protein>
<dbReference type="Pfam" id="PF00486">
    <property type="entry name" value="Trans_reg_C"/>
    <property type="match status" value="1"/>
</dbReference>
<dbReference type="PANTHER" id="PTHR48111:SF73">
    <property type="entry name" value="ALKALINE PHOSPHATASE SYNTHESIS TRANSCRIPTIONAL REGULATORY PROTEIN PHOP"/>
    <property type="match status" value="1"/>
</dbReference>
<evidence type="ECO:0000256" key="1">
    <source>
        <dbReference type="ARBA" id="ARBA00023015"/>
    </source>
</evidence>
<evidence type="ECO:0000256" key="4">
    <source>
        <dbReference type="PROSITE-ProRule" id="PRU00169"/>
    </source>
</evidence>
<dbReference type="CDD" id="cd00383">
    <property type="entry name" value="trans_reg_C"/>
    <property type="match status" value="1"/>
</dbReference>
<feature type="domain" description="OmpR/PhoB-type" evidence="7">
    <location>
        <begin position="127"/>
        <end position="227"/>
    </location>
</feature>
<feature type="modified residue" description="4-aspartylphosphate" evidence="4">
    <location>
        <position position="55"/>
    </location>
</feature>
<dbReference type="SUPFAM" id="SSF52172">
    <property type="entry name" value="CheY-like"/>
    <property type="match status" value="1"/>
</dbReference>
<dbReference type="Pfam" id="PF00072">
    <property type="entry name" value="Response_reg"/>
    <property type="match status" value="1"/>
</dbReference>
<dbReference type="RefSeq" id="WP_071140531.1">
    <property type="nucleotide sequence ID" value="NZ_CP035282.1"/>
</dbReference>
<evidence type="ECO:0000256" key="2">
    <source>
        <dbReference type="ARBA" id="ARBA00023125"/>
    </source>
</evidence>
<organism evidence="8 9">
    <name type="scientific">Acidilutibacter cellobiosedens</name>
    <dbReference type="NCBI Taxonomy" id="2507161"/>
    <lineage>
        <taxon>Bacteria</taxon>
        <taxon>Bacillati</taxon>
        <taxon>Bacillota</taxon>
        <taxon>Tissierellia</taxon>
        <taxon>Tissierellales</taxon>
        <taxon>Acidilutibacteraceae</taxon>
        <taxon>Acidilutibacter</taxon>
    </lineage>
</organism>
<dbReference type="Proteomes" id="UP000287969">
    <property type="component" value="Chromosome"/>
</dbReference>
<keyword evidence="2 5" id="KW-0238">DNA-binding</keyword>
<feature type="DNA-binding region" description="OmpR/PhoB-type" evidence="5">
    <location>
        <begin position="127"/>
        <end position="227"/>
    </location>
</feature>
<dbReference type="SMART" id="SM00862">
    <property type="entry name" value="Trans_reg_C"/>
    <property type="match status" value="1"/>
</dbReference>
<dbReference type="OrthoDB" id="9790442at2"/>
<dbReference type="InterPro" id="IPR001867">
    <property type="entry name" value="OmpR/PhoB-type_DNA-bd"/>
</dbReference>
<dbReference type="Gene3D" id="6.10.250.690">
    <property type="match status" value="1"/>
</dbReference>
<dbReference type="InterPro" id="IPR039420">
    <property type="entry name" value="WalR-like"/>
</dbReference>
<feature type="domain" description="Response regulatory" evidence="6">
    <location>
        <begin position="6"/>
        <end position="119"/>
    </location>
</feature>
<dbReference type="InterPro" id="IPR001789">
    <property type="entry name" value="Sig_transdc_resp-reg_receiver"/>
</dbReference>
<proteinExistence type="predicted"/>
<dbReference type="GO" id="GO:0000156">
    <property type="term" value="F:phosphorelay response regulator activity"/>
    <property type="evidence" value="ECO:0007669"/>
    <property type="project" value="TreeGrafter"/>
</dbReference>
<dbReference type="AlphaFoldDB" id="A0A410QE96"/>
<keyword evidence="9" id="KW-1185">Reference proteome</keyword>
<evidence type="ECO:0000259" key="7">
    <source>
        <dbReference type="PROSITE" id="PS51755"/>
    </source>
</evidence>
<reference evidence="9" key="1">
    <citation type="submission" date="2019-01" db="EMBL/GenBank/DDBJ databases">
        <title>Draft genomes of a novel of Sporanaerobacter strains.</title>
        <authorList>
            <person name="Ma S."/>
        </authorList>
    </citation>
    <scope>NUCLEOTIDE SEQUENCE [LARGE SCALE GENOMIC DNA]</scope>
    <source>
        <strain evidence="9">NJN-17</strain>
    </source>
</reference>
<evidence type="ECO:0000256" key="5">
    <source>
        <dbReference type="PROSITE-ProRule" id="PRU01091"/>
    </source>
</evidence>
<dbReference type="InterPro" id="IPR036388">
    <property type="entry name" value="WH-like_DNA-bd_sf"/>
</dbReference>
<gene>
    <name evidence="8" type="ORF">EQM13_12445</name>
</gene>
<dbReference type="PANTHER" id="PTHR48111">
    <property type="entry name" value="REGULATOR OF RPOS"/>
    <property type="match status" value="1"/>
</dbReference>